<keyword evidence="7" id="KW-0547">Nucleotide-binding</keyword>
<reference evidence="13" key="1">
    <citation type="submission" date="2014-09" db="EMBL/GenBank/DDBJ databases">
        <authorList>
            <person name="Probst J Alexander"/>
        </authorList>
    </citation>
    <scope>NUCLEOTIDE SEQUENCE</scope>
</reference>
<evidence type="ECO:0000256" key="5">
    <source>
        <dbReference type="ARBA" id="ARBA00022679"/>
    </source>
</evidence>
<dbReference type="EMBL" id="CCXY01000060">
    <property type="protein sequence ID" value="CEG11564.1"/>
    <property type="molecule type" value="Genomic_DNA"/>
</dbReference>
<keyword evidence="5 13" id="KW-0808">Transferase</keyword>
<dbReference type="InterPro" id="IPR034907">
    <property type="entry name" value="NDK-like_dom"/>
</dbReference>
<evidence type="ECO:0000256" key="10">
    <source>
        <dbReference type="ARBA" id="ARBA00022842"/>
    </source>
</evidence>
<evidence type="ECO:0000256" key="8">
    <source>
        <dbReference type="ARBA" id="ARBA00022777"/>
    </source>
</evidence>
<dbReference type="CDD" id="cd04413">
    <property type="entry name" value="NDPk_I"/>
    <property type="match status" value="1"/>
</dbReference>
<comment type="cofactor">
    <cofactor evidence="1">
        <name>Mg(2+)</name>
        <dbReference type="ChEBI" id="CHEBI:18420"/>
    </cofactor>
</comment>
<gene>
    <name evidence="13" type="primary">ndk</name>
    <name evidence="13" type="ORF">MSIBF_A1520013</name>
</gene>
<dbReference type="PROSITE" id="PS00469">
    <property type="entry name" value="NDPK"/>
    <property type="match status" value="1"/>
</dbReference>
<dbReference type="Pfam" id="PF00334">
    <property type="entry name" value="NDK"/>
    <property type="match status" value="1"/>
</dbReference>
<dbReference type="GO" id="GO:0004550">
    <property type="term" value="F:nucleoside diphosphate kinase activity"/>
    <property type="evidence" value="ECO:0007669"/>
    <property type="project" value="UniProtKB-EC"/>
</dbReference>
<comment type="similarity">
    <text evidence="2">Belongs to the NDK family.</text>
</comment>
<evidence type="ECO:0000256" key="6">
    <source>
        <dbReference type="ARBA" id="ARBA00022723"/>
    </source>
</evidence>
<accession>A0A098E7R6</accession>
<evidence type="ECO:0000256" key="9">
    <source>
        <dbReference type="ARBA" id="ARBA00022840"/>
    </source>
</evidence>
<organism evidence="13">
    <name type="scientific">groundwater metagenome</name>
    <dbReference type="NCBI Taxonomy" id="717931"/>
    <lineage>
        <taxon>unclassified sequences</taxon>
        <taxon>metagenomes</taxon>
        <taxon>ecological metagenomes</taxon>
    </lineage>
</organism>
<dbReference type="PRINTS" id="PR01243">
    <property type="entry name" value="NUCDPKINASE"/>
</dbReference>
<dbReference type="PANTHER" id="PTHR11349">
    <property type="entry name" value="NUCLEOSIDE DIPHOSPHATE KINASE"/>
    <property type="match status" value="1"/>
</dbReference>
<sequence length="138" mass="15624">MKAFIIIKPDAVKRNITGKILSRFEGRGIRIKAMRIIRMSKEEAEKLYSIHKGKSFYDSLINYITSDKVVVCVLEADTDKLIEIVRKMNGSTNPTEAEPGTIRGDFGLVMEANVIHASDSIDSVNREMPIFFTEKELE</sequence>
<dbReference type="SMART" id="SM00562">
    <property type="entry name" value="NDK"/>
    <property type="match status" value="1"/>
</dbReference>
<dbReference type="InterPro" id="IPR001564">
    <property type="entry name" value="Nucleoside_diP_kinase"/>
</dbReference>
<evidence type="ECO:0000256" key="1">
    <source>
        <dbReference type="ARBA" id="ARBA00001946"/>
    </source>
</evidence>
<dbReference type="PROSITE" id="PS51374">
    <property type="entry name" value="NDPK_LIKE"/>
    <property type="match status" value="1"/>
</dbReference>
<dbReference type="NCBIfam" id="NF001908">
    <property type="entry name" value="PRK00668.1"/>
    <property type="match status" value="1"/>
</dbReference>
<dbReference type="EC" id="2.7.4.6" evidence="3"/>
<evidence type="ECO:0000313" key="13">
    <source>
        <dbReference type="EMBL" id="CEG11564.1"/>
    </source>
</evidence>
<evidence type="ECO:0000256" key="4">
    <source>
        <dbReference type="ARBA" id="ARBA00017632"/>
    </source>
</evidence>
<dbReference type="SUPFAM" id="SSF54919">
    <property type="entry name" value="Nucleoside diphosphate kinase, NDK"/>
    <property type="match status" value="1"/>
</dbReference>
<keyword evidence="11" id="KW-0546">Nucleotide metabolism</keyword>
<keyword evidence="10" id="KW-0460">Magnesium</keyword>
<dbReference type="InterPro" id="IPR036850">
    <property type="entry name" value="NDK-like_dom_sf"/>
</dbReference>
<evidence type="ECO:0000256" key="3">
    <source>
        <dbReference type="ARBA" id="ARBA00012966"/>
    </source>
</evidence>
<dbReference type="Gene3D" id="3.30.70.141">
    <property type="entry name" value="Nucleoside diphosphate kinase-like domain"/>
    <property type="match status" value="1"/>
</dbReference>
<dbReference type="AlphaFoldDB" id="A0A098E7R6"/>
<keyword evidence="6" id="KW-0479">Metal-binding</keyword>
<dbReference type="FunFam" id="3.30.70.141:FF:000003">
    <property type="entry name" value="Nucleoside diphosphate kinase"/>
    <property type="match status" value="1"/>
</dbReference>
<keyword evidence="9" id="KW-0067">ATP-binding</keyword>
<evidence type="ECO:0000256" key="2">
    <source>
        <dbReference type="ARBA" id="ARBA00008142"/>
    </source>
</evidence>
<protein>
    <recommendedName>
        <fullName evidence="4">Nucleoside diphosphate kinase</fullName>
        <ecNumber evidence="3">2.7.4.6</ecNumber>
    </recommendedName>
</protein>
<keyword evidence="8 13" id="KW-0418">Kinase</keyword>
<dbReference type="InterPro" id="IPR023005">
    <property type="entry name" value="Nucleoside_diP_kinase_AS"/>
</dbReference>
<feature type="domain" description="Nucleoside diphosphate kinase-like" evidence="12">
    <location>
        <begin position="2"/>
        <end position="138"/>
    </location>
</feature>
<proteinExistence type="inferred from homology"/>
<evidence type="ECO:0000256" key="7">
    <source>
        <dbReference type="ARBA" id="ARBA00022741"/>
    </source>
</evidence>
<dbReference type="GO" id="GO:0006183">
    <property type="term" value="P:GTP biosynthetic process"/>
    <property type="evidence" value="ECO:0007669"/>
    <property type="project" value="InterPro"/>
</dbReference>
<dbReference type="GO" id="GO:0005524">
    <property type="term" value="F:ATP binding"/>
    <property type="evidence" value="ECO:0007669"/>
    <property type="project" value="UniProtKB-KW"/>
</dbReference>
<dbReference type="GO" id="GO:0046872">
    <property type="term" value="F:metal ion binding"/>
    <property type="evidence" value="ECO:0007669"/>
    <property type="project" value="UniProtKB-KW"/>
</dbReference>
<name>A0A098E7R6_9ZZZZ</name>
<evidence type="ECO:0000256" key="11">
    <source>
        <dbReference type="ARBA" id="ARBA00023080"/>
    </source>
</evidence>
<evidence type="ECO:0000259" key="12">
    <source>
        <dbReference type="SMART" id="SM00562"/>
    </source>
</evidence>
<dbReference type="GO" id="GO:0006228">
    <property type="term" value="P:UTP biosynthetic process"/>
    <property type="evidence" value="ECO:0007669"/>
    <property type="project" value="InterPro"/>
</dbReference>
<dbReference type="GO" id="GO:0006241">
    <property type="term" value="P:CTP biosynthetic process"/>
    <property type="evidence" value="ECO:0007669"/>
    <property type="project" value="InterPro"/>
</dbReference>